<reference evidence="6 7" key="1">
    <citation type="journal article" date="2016" name="Genome Biol. Evol.">
        <title>Divergent and convergent evolution of fungal pathogenicity.</title>
        <authorList>
            <person name="Shang Y."/>
            <person name="Xiao G."/>
            <person name="Zheng P."/>
            <person name="Cen K."/>
            <person name="Zhan S."/>
            <person name="Wang C."/>
        </authorList>
    </citation>
    <scope>NUCLEOTIDE SEQUENCE [LARGE SCALE GENOMIC DNA]</scope>
    <source>
        <strain evidence="6 7">ARSEF 7405</strain>
    </source>
</reference>
<dbReference type="Pfam" id="PF07946">
    <property type="entry name" value="CCDC47"/>
    <property type="match status" value="1"/>
</dbReference>
<dbReference type="PANTHER" id="PTHR12883:SF0">
    <property type="entry name" value="PAT COMPLEX SUBUNIT CCDC47"/>
    <property type="match status" value="1"/>
</dbReference>
<keyword evidence="4 5" id="KW-0472">Membrane</keyword>
<name>A0A168BUH0_9EURO</name>
<evidence type="ECO:0000256" key="4">
    <source>
        <dbReference type="ARBA" id="ARBA00023136"/>
    </source>
</evidence>
<feature type="transmembrane region" description="Helical" evidence="5">
    <location>
        <begin position="89"/>
        <end position="108"/>
    </location>
</feature>
<dbReference type="InterPro" id="IPR012879">
    <property type="entry name" value="CCDC47"/>
</dbReference>
<dbReference type="AlphaFoldDB" id="A0A168BUH0"/>
<evidence type="ECO:0000256" key="5">
    <source>
        <dbReference type="SAM" id="Phobius"/>
    </source>
</evidence>
<dbReference type="PANTHER" id="PTHR12883">
    <property type="entry name" value="ADIPOCYTE-SPECIFIC PROTEIN 4-RELATED"/>
    <property type="match status" value="1"/>
</dbReference>
<organism evidence="6 7">
    <name type="scientific">Ascosphaera apis ARSEF 7405</name>
    <dbReference type="NCBI Taxonomy" id="392613"/>
    <lineage>
        <taxon>Eukaryota</taxon>
        <taxon>Fungi</taxon>
        <taxon>Dikarya</taxon>
        <taxon>Ascomycota</taxon>
        <taxon>Pezizomycotina</taxon>
        <taxon>Eurotiomycetes</taxon>
        <taxon>Eurotiomycetidae</taxon>
        <taxon>Onygenales</taxon>
        <taxon>Ascosphaeraceae</taxon>
        <taxon>Ascosphaera</taxon>
    </lineage>
</organism>
<evidence type="ECO:0000256" key="3">
    <source>
        <dbReference type="ARBA" id="ARBA00022989"/>
    </source>
</evidence>
<dbReference type="Proteomes" id="UP000242877">
    <property type="component" value="Unassembled WGS sequence"/>
</dbReference>
<keyword evidence="2 5" id="KW-0812">Transmembrane</keyword>
<keyword evidence="7" id="KW-1185">Reference proteome</keyword>
<dbReference type="OrthoDB" id="10039147at2759"/>
<accession>A0A168BUH0</accession>
<gene>
    <name evidence="6" type="ORF">AAP_01440</name>
</gene>
<comment type="caution">
    <text evidence="6">The sequence shown here is derived from an EMBL/GenBank/DDBJ whole genome shotgun (WGS) entry which is preliminary data.</text>
</comment>
<keyword evidence="3 5" id="KW-1133">Transmembrane helix</keyword>
<dbReference type="GO" id="GO:0005509">
    <property type="term" value="F:calcium ion binding"/>
    <property type="evidence" value="ECO:0007669"/>
    <property type="project" value="InterPro"/>
</dbReference>
<protein>
    <submittedName>
        <fullName evidence="6">Uncharacterized protein</fullName>
    </submittedName>
</protein>
<evidence type="ECO:0000256" key="2">
    <source>
        <dbReference type="ARBA" id="ARBA00022692"/>
    </source>
</evidence>
<proteinExistence type="predicted"/>
<dbReference type="GO" id="GO:0005783">
    <property type="term" value="C:endoplasmic reticulum"/>
    <property type="evidence" value="ECO:0007669"/>
    <property type="project" value="InterPro"/>
</dbReference>
<evidence type="ECO:0000313" key="7">
    <source>
        <dbReference type="Proteomes" id="UP000242877"/>
    </source>
</evidence>
<dbReference type="VEuPathDB" id="FungiDB:AAP_01440"/>
<dbReference type="GO" id="GO:0016020">
    <property type="term" value="C:membrane"/>
    <property type="evidence" value="ECO:0007669"/>
    <property type="project" value="UniProtKB-SubCell"/>
</dbReference>
<evidence type="ECO:0000256" key="1">
    <source>
        <dbReference type="ARBA" id="ARBA00004167"/>
    </source>
</evidence>
<dbReference type="EMBL" id="AZGZ01000004">
    <property type="protein sequence ID" value="KZZ95764.1"/>
    <property type="molecule type" value="Genomic_DNA"/>
</dbReference>
<evidence type="ECO:0000313" key="6">
    <source>
        <dbReference type="EMBL" id="KZZ95764.1"/>
    </source>
</evidence>
<dbReference type="GO" id="GO:0032469">
    <property type="term" value="P:endoplasmic reticulum calcium ion homeostasis"/>
    <property type="evidence" value="ECO:0007669"/>
    <property type="project" value="InterPro"/>
</dbReference>
<comment type="subcellular location">
    <subcellularLocation>
        <location evidence="1">Membrane</location>
        <topology evidence="1">Single-pass membrane protein</topology>
    </subcellularLocation>
</comment>
<sequence>MSGIFNNLFGGKKEPAPIGADQGFDDFNVKPIFTAASASAASVASSASSVLPPLPSGTIAAANGMANNTKPIVYTKWYRVWERTTPADFIIEAVFVPAILLVCIFHMLGMRRNRARARTFAQAHLPLLQDEFSLVGYGRTKRTQPAHLSAEDINAGKIPSNVLKERGANEFTMYASGRQNVAFLDINIVTSKWYNPFVQILNLVFSFLMESVEMPVEKALLVSYAFDGHEADLVPAPPPEQEEIERKAKKESSVYDGFVFAVVHKNAMRKLRFSQVASLGNCHVGIR</sequence>